<feature type="domain" description="SnoaL-like" evidence="1">
    <location>
        <begin position="11"/>
        <end position="117"/>
    </location>
</feature>
<protein>
    <submittedName>
        <fullName evidence="2">Nuclear transport factor 2 family protein</fullName>
    </submittedName>
</protein>
<comment type="caution">
    <text evidence="2">The sequence shown here is derived from an EMBL/GenBank/DDBJ whole genome shotgun (WGS) entry which is preliminary data.</text>
</comment>
<organism evidence="2 3">
    <name type="scientific">Catenulispora pinistramenti</name>
    <dbReference type="NCBI Taxonomy" id="2705254"/>
    <lineage>
        <taxon>Bacteria</taxon>
        <taxon>Bacillati</taxon>
        <taxon>Actinomycetota</taxon>
        <taxon>Actinomycetes</taxon>
        <taxon>Catenulisporales</taxon>
        <taxon>Catenulisporaceae</taxon>
        <taxon>Catenulispora</taxon>
    </lineage>
</organism>
<dbReference type="Pfam" id="PF13577">
    <property type="entry name" value="SnoaL_4"/>
    <property type="match status" value="1"/>
</dbReference>
<dbReference type="EMBL" id="JAAFYZ010000211">
    <property type="protein sequence ID" value="MBS2552796.1"/>
    <property type="molecule type" value="Genomic_DNA"/>
</dbReference>
<gene>
    <name evidence="2" type="ORF">KGQ19_38675</name>
</gene>
<keyword evidence="3" id="KW-1185">Reference proteome</keyword>
<evidence type="ECO:0000313" key="3">
    <source>
        <dbReference type="Proteomes" id="UP000730482"/>
    </source>
</evidence>
<evidence type="ECO:0000313" key="2">
    <source>
        <dbReference type="EMBL" id="MBS2552796.1"/>
    </source>
</evidence>
<dbReference type="RefSeq" id="WP_212018742.1">
    <property type="nucleotide sequence ID" value="NZ_JAAFYZ010000211.1"/>
</dbReference>
<dbReference type="Proteomes" id="UP000730482">
    <property type="component" value="Unassembled WGS sequence"/>
</dbReference>
<reference evidence="2 3" key="1">
    <citation type="submission" date="2020-02" db="EMBL/GenBank/DDBJ databases">
        <title>Acidophilic actinobacteria isolated from forest soil.</title>
        <authorList>
            <person name="Golinska P."/>
        </authorList>
    </citation>
    <scope>NUCLEOTIDE SEQUENCE [LARGE SCALE GENOMIC DNA]</scope>
    <source>
        <strain evidence="2 3">NL8</strain>
    </source>
</reference>
<name>A0ABS5L3A9_9ACTN</name>
<accession>A0ABS5L3A9</accession>
<dbReference type="InterPro" id="IPR037401">
    <property type="entry name" value="SnoaL-like"/>
</dbReference>
<proteinExistence type="predicted"/>
<dbReference type="SUPFAM" id="SSF54427">
    <property type="entry name" value="NTF2-like"/>
    <property type="match status" value="1"/>
</dbReference>
<dbReference type="InterPro" id="IPR032710">
    <property type="entry name" value="NTF2-like_dom_sf"/>
</dbReference>
<dbReference type="Gene3D" id="3.10.450.50">
    <property type="match status" value="1"/>
</dbReference>
<sequence>MTSTPDLVVPRIFAAIDDRRFDELPAFYTVDVRADTAVGRIHGRDELVAVQRAIHEPVAALQHLVTGVIVAPREDDADVRANIVATFCDDRHRPTLEGGSVWRGRLRRRGDDWQVCEFSLDLVWSRGEMPADWGVGS</sequence>
<evidence type="ECO:0000259" key="1">
    <source>
        <dbReference type="Pfam" id="PF13577"/>
    </source>
</evidence>